<dbReference type="PANTHER" id="PTHR13789">
    <property type="entry name" value="MONOOXYGENASE"/>
    <property type="match status" value="1"/>
</dbReference>
<accession>A0A239DIW1</accession>
<evidence type="ECO:0000256" key="5">
    <source>
        <dbReference type="ARBA" id="ARBA00023033"/>
    </source>
</evidence>
<dbReference type="SUPFAM" id="SSF51905">
    <property type="entry name" value="FAD/NAD(P)-binding domain"/>
    <property type="match status" value="1"/>
</dbReference>
<keyword evidence="2" id="KW-0285">Flavoprotein</keyword>
<organism evidence="6 7">
    <name type="scientific">Tropicimonas sediminicola</name>
    <dbReference type="NCBI Taxonomy" id="1031541"/>
    <lineage>
        <taxon>Bacteria</taxon>
        <taxon>Pseudomonadati</taxon>
        <taxon>Pseudomonadota</taxon>
        <taxon>Alphaproteobacteria</taxon>
        <taxon>Rhodobacterales</taxon>
        <taxon>Roseobacteraceae</taxon>
        <taxon>Tropicimonas</taxon>
    </lineage>
</organism>
<keyword evidence="3" id="KW-0274">FAD</keyword>
<reference evidence="6 7" key="1">
    <citation type="submission" date="2017-06" db="EMBL/GenBank/DDBJ databases">
        <authorList>
            <person name="Kim H.J."/>
            <person name="Triplett B.A."/>
        </authorList>
    </citation>
    <scope>NUCLEOTIDE SEQUENCE [LARGE SCALE GENOMIC DNA]</scope>
    <source>
        <strain evidence="6 7">DSM 29339</strain>
    </source>
</reference>
<dbReference type="Gene3D" id="3.50.50.60">
    <property type="entry name" value="FAD/NAD(P)-binding domain"/>
    <property type="match status" value="1"/>
</dbReference>
<comment type="cofactor">
    <cofactor evidence="1">
        <name>FAD</name>
        <dbReference type="ChEBI" id="CHEBI:57692"/>
    </cofactor>
</comment>
<dbReference type="InterPro" id="IPR036188">
    <property type="entry name" value="FAD/NAD-bd_sf"/>
</dbReference>
<evidence type="ECO:0000256" key="4">
    <source>
        <dbReference type="ARBA" id="ARBA00023002"/>
    </source>
</evidence>
<evidence type="ECO:0000256" key="2">
    <source>
        <dbReference type="ARBA" id="ARBA00022630"/>
    </source>
</evidence>
<dbReference type="AlphaFoldDB" id="A0A239DIW1"/>
<keyword evidence="4" id="KW-0560">Oxidoreductase</keyword>
<dbReference type="RefSeq" id="WP_089231483.1">
    <property type="nucleotide sequence ID" value="NZ_FZOY01000001.1"/>
</dbReference>
<dbReference type="EMBL" id="FZOY01000001">
    <property type="protein sequence ID" value="SNS31643.1"/>
    <property type="molecule type" value="Genomic_DNA"/>
</dbReference>
<dbReference type="PRINTS" id="PR00420">
    <property type="entry name" value="RNGMNOXGNASE"/>
</dbReference>
<dbReference type="PANTHER" id="PTHR13789:SF318">
    <property type="entry name" value="GERANYLGERANYL DIPHOSPHATE REDUCTASE"/>
    <property type="match status" value="1"/>
</dbReference>
<proteinExistence type="predicted"/>
<keyword evidence="5" id="KW-0503">Monooxygenase</keyword>
<name>A0A239DIW1_9RHOB</name>
<keyword evidence="7" id="KW-1185">Reference proteome</keyword>
<dbReference type="Proteomes" id="UP000198426">
    <property type="component" value="Unassembled WGS sequence"/>
</dbReference>
<dbReference type="GO" id="GO:0004497">
    <property type="term" value="F:monooxygenase activity"/>
    <property type="evidence" value="ECO:0007669"/>
    <property type="project" value="UniProtKB-KW"/>
</dbReference>
<evidence type="ECO:0000313" key="6">
    <source>
        <dbReference type="EMBL" id="SNS31643.1"/>
    </source>
</evidence>
<evidence type="ECO:0000256" key="3">
    <source>
        <dbReference type="ARBA" id="ARBA00022827"/>
    </source>
</evidence>
<sequence length="403" mass="43574">MKIAIIGAGVAGSIMARGLAQVPGIEVHCLERIAPGEHAEAGTGLNIGPNAVQALQATDPDLARSVSEVSFPWSGWRASTMGGRELFDIKLKSIAPVDGWRLRWSELYRVLRDAAGDRIRYGCSIDAITDKTDGTGRLDIAFTEAGSAKTLTDVDLLIAADGRFSQVRSRFRGPVNARQVGVAIFRLIAPNTTGGLIDDYEQWFNGPNRLLGYRVPDDSIYMSGTFPIPVGSEIPEEMKTREALRRSFTPADGKLSAQGEWLVDLVTDESVELHWARLQESPLCLREDGANVLYLGDSSNGMVPTLGQGATQAMESACAALAIIRDLAEAGQYDPALWLEAIVRARHDRLRFVMDFSLEASDTLLAGSDPVAGSLKKLEAPFQRKLSLLYNDFAVPGGVLESA</sequence>
<dbReference type="InterPro" id="IPR050493">
    <property type="entry name" value="FAD-dep_Monooxygenase_BioMet"/>
</dbReference>
<evidence type="ECO:0000256" key="1">
    <source>
        <dbReference type="ARBA" id="ARBA00001974"/>
    </source>
</evidence>
<gene>
    <name evidence="6" type="ORF">SAMN05421757_101824</name>
</gene>
<dbReference type="OrthoDB" id="9791689at2"/>
<protein>
    <submittedName>
        <fullName evidence="6">Salicylate hydroxylase</fullName>
    </submittedName>
</protein>
<evidence type="ECO:0000313" key="7">
    <source>
        <dbReference type="Proteomes" id="UP000198426"/>
    </source>
</evidence>